<evidence type="ECO:0000259" key="6">
    <source>
        <dbReference type="Pfam" id="PF12804"/>
    </source>
</evidence>
<feature type="binding site" evidence="4">
    <location>
        <position position="104"/>
    </location>
    <ligand>
        <name>GTP</name>
        <dbReference type="ChEBI" id="CHEBI:37565"/>
    </ligand>
</feature>
<dbReference type="InterPro" id="IPR052539">
    <property type="entry name" value="MGD_biosynthesis_adapter"/>
</dbReference>
<dbReference type="PANTHER" id="PTHR40072">
    <property type="entry name" value="MOLYBDOPTERIN-GUANINE DINUCLEOTIDE BIOSYNTHESIS ADAPTER PROTEIN-RELATED"/>
    <property type="match status" value="1"/>
</dbReference>
<gene>
    <name evidence="4 7" type="primary">mobA</name>
    <name evidence="7" type="ORF">VSS37_18985</name>
</gene>
<comment type="subcellular location">
    <subcellularLocation>
        <location evidence="4">Cytoplasm</location>
    </subcellularLocation>
</comment>
<feature type="binding site" evidence="4">
    <location>
        <position position="74"/>
    </location>
    <ligand>
        <name>GTP</name>
        <dbReference type="ChEBI" id="CHEBI:37565"/>
    </ligand>
</feature>
<dbReference type="EMBL" id="JAYMYJ010000148">
    <property type="protein sequence ID" value="MEB4593073.1"/>
    <property type="molecule type" value="Genomic_DNA"/>
</dbReference>
<dbReference type="PANTHER" id="PTHR40072:SF1">
    <property type="entry name" value="MOLYBDOPTERIN-GUANINE DINUCLEOTIDE BIOSYNTHESIS ADAPTER PROTEIN"/>
    <property type="match status" value="1"/>
</dbReference>
<keyword evidence="4" id="KW-0547">Nucleotide-binding</keyword>
<comment type="subunit">
    <text evidence="4">Monomer.</text>
</comment>
<keyword evidence="2 4" id="KW-0342">GTP-binding</keyword>
<evidence type="ECO:0000256" key="3">
    <source>
        <dbReference type="ARBA" id="ARBA00023150"/>
    </source>
</evidence>
<comment type="domain">
    <text evidence="4">The N-terminal domain determines nucleotide recognition and specific binding, while the C-terminal domain determines the specific binding to the target protein.</text>
</comment>
<dbReference type="EC" id="2.7.7.77" evidence="4"/>
<comment type="function">
    <text evidence="4">Transfers a GMP moiety from GTP to Mo-molybdopterin (Mo-MPT) cofactor (Moco or molybdenum cofactor) to form Mo-molybdopterin guanine dinucleotide (Mo-MGD) cofactor.</text>
</comment>
<comment type="cofactor">
    <cofactor evidence="4">
        <name>Mg(2+)</name>
        <dbReference type="ChEBI" id="CHEBI:18420"/>
    </cofactor>
</comment>
<keyword evidence="4" id="KW-0963">Cytoplasm</keyword>
<evidence type="ECO:0000256" key="4">
    <source>
        <dbReference type="HAMAP-Rule" id="MF_00316"/>
    </source>
</evidence>
<proteinExistence type="inferred from homology"/>
<keyword evidence="3 4" id="KW-0501">Molybdenum cofactor biosynthesis</keyword>
<evidence type="ECO:0000256" key="1">
    <source>
        <dbReference type="ARBA" id="ARBA00022842"/>
    </source>
</evidence>
<feature type="binding site" evidence="4">
    <location>
        <begin position="16"/>
        <end position="18"/>
    </location>
    <ligand>
        <name>GTP</name>
        <dbReference type="ChEBI" id="CHEBI:37565"/>
    </ligand>
</feature>
<dbReference type="NCBIfam" id="TIGR02665">
    <property type="entry name" value="molyb_mobA"/>
    <property type="match status" value="1"/>
</dbReference>
<dbReference type="InterPro" id="IPR027417">
    <property type="entry name" value="P-loop_NTPase"/>
</dbReference>
<dbReference type="CDD" id="cd02503">
    <property type="entry name" value="MobA"/>
    <property type="match status" value="1"/>
</dbReference>
<dbReference type="InterPro" id="IPR013482">
    <property type="entry name" value="Molybde_CF_guanTrfase"/>
</dbReference>
<dbReference type="GO" id="GO:0061603">
    <property type="term" value="F:molybdenum cofactor guanylyltransferase activity"/>
    <property type="evidence" value="ECO:0007669"/>
    <property type="project" value="UniProtKB-EC"/>
</dbReference>
<organism evidence="7 8">
    <name type="scientific">Candidatus Thiothrix phosphatis</name>
    <dbReference type="NCBI Taxonomy" id="3112415"/>
    <lineage>
        <taxon>Bacteria</taxon>
        <taxon>Pseudomonadati</taxon>
        <taxon>Pseudomonadota</taxon>
        <taxon>Gammaproteobacteria</taxon>
        <taxon>Thiotrichales</taxon>
        <taxon>Thiotrichaceae</taxon>
        <taxon>Thiothrix</taxon>
    </lineage>
</organism>
<comment type="similarity">
    <text evidence="4">Belongs to the MobA family.</text>
</comment>
<keyword evidence="7" id="KW-0548">Nucleotidyltransferase</keyword>
<dbReference type="HAMAP" id="MF_00316">
    <property type="entry name" value="MobA"/>
    <property type="match status" value="1"/>
</dbReference>
<name>A0ABU6D436_9GAMM</name>
<dbReference type="RefSeq" id="WP_324697734.1">
    <property type="nucleotide sequence ID" value="NZ_JAYMYJ010000148.1"/>
</dbReference>
<dbReference type="Gene3D" id="3.40.50.300">
    <property type="entry name" value="P-loop containing nucleotide triphosphate hydrolases"/>
    <property type="match status" value="1"/>
</dbReference>
<feature type="binding site" evidence="4">
    <location>
        <position position="29"/>
    </location>
    <ligand>
        <name>GTP</name>
        <dbReference type="ChEBI" id="CHEBI:37565"/>
    </ligand>
</feature>
<evidence type="ECO:0000313" key="7">
    <source>
        <dbReference type="EMBL" id="MEB4593073.1"/>
    </source>
</evidence>
<feature type="domain" description="Molybdopterin-guanine dinucleotide biosynthesis protein B (MobB)" evidence="5">
    <location>
        <begin position="202"/>
        <end position="337"/>
    </location>
</feature>
<dbReference type="Gene3D" id="3.90.550.10">
    <property type="entry name" value="Spore Coat Polysaccharide Biosynthesis Protein SpsA, Chain A"/>
    <property type="match status" value="1"/>
</dbReference>
<feature type="binding site" evidence="4">
    <location>
        <position position="104"/>
    </location>
    <ligand>
        <name>Mg(2+)</name>
        <dbReference type="ChEBI" id="CHEBI:18420"/>
    </ligand>
</feature>
<dbReference type="CDD" id="cd03116">
    <property type="entry name" value="MobB"/>
    <property type="match status" value="1"/>
</dbReference>
<dbReference type="Proteomes" id="UP001308005">
    <property type="component" value="Unassembled WGS sequence"/>
</dbReference>
<dbReference type="Pfam" id="PF12804">
    <property type="entry name" value="NTP_transf_3"/>
    <property type="match status" value="1"/>
</dbReference>
<keyword evidence="1 4" id="KW-0460">Magnesium</keyword>
<dbReference type="NCBIfam" id="TIGR00176">
    <property type="entry name" value="mobB"/>
    <property type="match status" value="1"/>
</dbReference>
<sequence>MTETAPAQSLIAGLILAGGQGSRMGGKDKGLIPFHGRPMIGHILDGLRPQVSQVLISANRHADVYQHYGRVVADTLADFQGPLAGFAAALRVAGAPYLLTVPCDAPNLPPQLAERLLDAIQGEGAELAVAHDGFRLQPMYALLPRHLLADLEAYLQQGGRSPREWYARHRMATVDFSDCAAVFRNMNTPADQLMLEGRVPLLGFCAYSGTGKTTLLTQLIPLLKEAGLRIAVVKHTHHVIDLDKPGKDSYRMREAGAQQVVLASHQRIISLREVGHGRQREASLADAISGILPENTDLILVEGFKHEPYPKIELHRPCLGKPLMYPADGNIIALATDTDLALPPHLPRLDINQPQTVAAFILERMRRMPASSH</sequence>
<protein>
    <recommendedName>
        <fullName evidence="4">Molybdenum cofactor guanylyltransferase</fullName>
        <shortName evidence="4">MoCo guanylyltransferase</shortName>
        <ecNumber evidence="4">2.7.7.77</ecNumber>
    </recommendedName>
    <alternativeName>
        <fullName evidence="4">GTP:molybdopterin guanylyltransferase</fullName>
    </alternativeName>
    <alternativeName>
        <fullName evidence="4">Mo-MPT guanylyltransferase</fullName>
    </alternativeName>
    <alternativeName>
        <fullName evidence="4">Molybdopterin guanylyltransferase</fullName>
    </alternativeName>
    <alternativeName>
        <fullName evidence="4">Molybdopterin-guanine dinucleotide synthase</fullName>
        <shortName evidence="4">MGD synthase</shortName>
    </alternativeName>
</protein>
<keyword evidence="8" id="KW-1185">Reference proteome</keyword>
<evidence type="ECO:0000259" key="5">
    <source>
        <dbReference type="Pfam" id="PF03205"/>
    </source>
</evidence>
<accession>A0ABU6D436</accession>
<comment type="caution">
    <text evidence="4">Lacks conserved residue(s) required for the propagation of feature annotation.</text>
</comment>
<dbReference type="SUPFAM" id="SSF52540">
    <property type="entry name" value="P-loop containing nucleoside triphosphate hydrolases"/>
    <property type="match status" value="1"/>
</dbReference>
<comment type="catalytic activity">
    <reaction evidence="4">
        <text>Mo-molybdopterin + GTP + H(+) = Mo-molybdopterin guanine dinucleotide + diphosphate</text>
        <dbReference type="Rhea" id="RHEA:34243"/>
        <dbReference type="ChEBI" id="CHEBI:15378"/>
        <dbReference type="ChEBI" id="CHEBI:33019"/>
        <dbReference type="ChEBI" id="CHEBI:37565"/>
        <dbReference type="ChEBI" id="CHEBI:71302"/>
        <dbReference type="ChEBI" id="CHEBI:71310"/>
        <dbReference type="EC" id="2.7.7.77"/>
    </reaction>
</comment>
<dbReference type="Pfam" id="PF03205">
    <property type="entry name" value="MobB"/>
    <property type="match status" value="1"/>
</dbReference>
<feature type="domain" description="MobA-like NTP transferase" evidence="6">
    <location>
        <begin position="13"/>
        <end position="169"/>
    </location>
</feature>
<evidence type="ECO:0000313" key="8">
    <source>
        <dbReference type="Proteomes" id="UP001308005"/>
    </source>
</evidence>
<dbReference type="InterPro" id="IPR029044">
    <property type="entry name" value="Nucleotide-diphossugar_trans"/>
</dbReference>
<keyword evidence="4 7" id="KW-0808">Transferase</keyword>
<comment type="caution">
    <text evidence="7">The sequence shown here is derived from an EMBL/GenBank/DDBJ whole genome shotgun (WGS) entry which is preliminary data.</text>
</comment>
<dbReference type="InterPro" id="IPR004435">
    <property type="entry name" value="MobB_dom"/>
</dbReference>
<dbReference type="InterPro" id="IPR025877">
    <property type="entry name" value="MobA-like_NTP_Trfase"/>
</dbReference>
<dbReference type="SUPFAM" id="SSF53448">
    <property type="entry name" value="Nucleotide-diphospho-sugar transferases"/>
    <property type="match status" value="1"/>
</dbReference>
<reference evidence="8" key="1">
    <citation type="submission" date="2023-07" db="EMBL/GenBank/DDBJ databases">
        <title>The carbon used by Thiothrix.</title>
        <authorList>
            <person name="Chen L."/>
        </authorList>
    </citation>
    <scope>NUCLEOTIDE SEQUENCE [LARGE SCALE GENOMIC DNA]</scope>
</reference>
<evidence type="ECO:0000256" key="2">
    <source>
        <dbReference type="ARBA" id="ARBA00023134"/>
    </source>
</evidence>
<keyword evidence="4" id="KW-0479">Metal-binding</keyword>